<dbReference type="PANTHER" id="PTHR11606">
    <property type="entry name" value="GLUTAMATE DEHYDROGENASE"/>
    <property type="match status" value="1"/>
</dbReference>
<dbReference type="GO" id="GO:0004352">
    <property type="term" value="F:glutamate dehydrogenase (NAD+) activity"/>
    <property type="evidence" value="ECO:0007669"/>
    <property type="project" value="TreeGrafter"/>
</dbReference>
<dbReference type="SMART" id="SM00839">
    <property type="entry name" value="ELFV_dehydrog"/>
    <property type="match status" value="1"/>
</dbReference>
<protein>
    <submittedName>
        <fullName evidence="3">Glutamate dehydrogenase</fullName>
    </submittedName>
</protein>
<evidence type="ECO:0000256" key="1">
    <source>
        <dbReference type="ARBA" id="ARBA00023002"/>
    </source>
</evidence>
<dbReference type="EMBL" id="PIDR01002373">
    <property type="protein sequence ID" value="PLO51636.1"/>
    <property type="molecule type" value="Genomic_DNA"/>
</dbReference>
<dbReference type="GO" id="GO:0006538">
    <property type="term" value="P:L-glutamate catabolic process"/>
    <property type="evidence" value="ECO:0007669"/>
    <property type="project" value="TreeGrafter"/>
</dbReference>
<dbReference type="SUPFAM" id="SSF51735">
    <property type="entry name" value="NAD(P)-binding Rossmann-fold domains"/>
    <property type="match status" value="1"/>
</dbReference>
<proteinExistence type="predicted"/>
<dbReference type="PANTHER" id="PTHR11606:SF13">
    <property type="entry name" value="GLUTAMATE DEHYDROGENASE 1, MITOCHONDRIAL"/>
    <property type="match status" value="1"/>
</dbReference>
<dbReference type="Pfam" id="PF00208">
    <property type="entry name" value="ELFV_dehydrog"/>
    <property type="match status" value="1"/>
</dbReference>
<sequence length="170" mass="18782">YNEGGIDMAALTAWQAENKQIAGFPGAREIDKEAFWTTPMDILIPAALEGQITRERAETLSCKLVLEGANGPTYPEADDVLAERGIVVVPDVICNAGGVTVSYFEWVQDMASFFWSEEEINAKMDRIMTDAIVHVYEKAVEKACSLRTAAYIVACERILMARKDRGIYPG</sequence>
<dbReference type="InterPro" id="IPR006096">
    <property type="entry name" value="Glu/Leu/Phe/Val/Trp_DH_C"/>
</dbReference>
<dbReference type="Gene3D" id="3.40.50.720">
    <property type="entry name" value="NAD(P)-binding Rossmann-like Domain"/>
    <property type="match status" value="1"/>
</dbReference>
<dbReference type="InterPro" id="IPR036291">
    <property type="entry name" value="NAD(P)-bd_dom_sf"/>
</dbReference>
<keyword evidence="1" id="KW-0560">Oxidoreductase</keyword>
<organism evidence="3 4">
    <name type="scientific">Klebsiella michiganensis</name>
    <dbReference type="NCBI Taxonomy" id="1134687"/>
    <lineage>
        <taxon>Bacteria</taxon>
        <taxon>Pseudomonadati</taxon>
        <taxon>Pseudomonadota</taxon>
        <taxon>Gammaproteobacteria</taxon>
        <taxon>Enterobacterales</taxon>
        <taxon>Enterobacteriaceae</taxon>
        <taxon>Klebsiella/Raoultella group</taxon>
        <taxon>Klebsiella</taxon>
    </lineage>
</organism>
<dbReference type="Proteomes" id="UP000234667">
    <property type="component" value="Unassembled WGS sequence"/>
</dbReference>
<comment type="caution">
    <text evidence="3">The sequence shown here is derived from an EMBL/GenBank/DDBJ whole genome shotgun (WGS) entry which is preliminary data.</text>
</comment>
<accession>A0A2J5NCS9</accession>
<gene>
    <name evidence="3" type="ORF">CWN49_37740</name>
</gene>
<reference evidence="3 4" key="1">
    <citation type="submission" date="2017-11" db="EMBL/GenBank/DDBJ databases">
        <authorList>
            <person name="Han C.G."/>
        </authorList>
    </citation>
    <scope>NUCLEOTIDE SEQUENCE [LARGE SCALE GENOMIC DNA]</scope>
    <source>
        <strain evidence="3 4">A10</strain>
    </source>
</reference>
<reference evidence="3 4" key="2">
    <citation type="submission" date="2018-01" db="EMBL/GenBank/DDBJ databases">
        <title>Genomic study of Klebsiella pneumoniae.</title>
        <authorList>
            <person name="Yang Y."/>
            <person name="Bicalho R."/>
        </authorList>
    </citation>
    <scope>NUCLEOTIDE SEQUENCE [LARGE SCALE GENOMIC DNA]</scope>
    <source>
        <strain evidence="3 4">A10</strain>
    </source>
</reference>
<feature type="non-terminal residue" evidence="3">
    <location>
        <position position="1"/>
    </location>
</feature>
<dbReference type="AlphaFoldDB" id="A0A2J5NCS9"/>
<feature type="domain" description="Glutamate/phenylalanine/leucine/valine/L-tryptophan dehydrogenase C-terminal" evidence="2">
    <location>
        <begin position="2"/>
        <end position="166"/>
    </location>
</feature>
<evidence type="ECO:0000313" key="3">
    <source>
        <dbReference type="EMBL" id="PLO51636.1"/>
    </source>
</evidence>
<dbReference type="CDD" id="cd01076">
    <property type="entry name" value="NAD_bind_1_Glu_DH"/>
    <property type="match status" value="1"/>
</dbReference>
<name>A0A2J5NCS9_9ENTR</name>
<evidence type="ECO:0000313" key="4">
    <source>
        <dbReference type="Proteomes" id="UP000234667"/>
    </source>
</evidence>
<dbReference type="InterPro" id="IPR033922">
    <property type="entry name" value="NAD_bind_Glu_DH"/>
</dbReference>
<evidence type="ECO:0000259" key="2">
    <source>
        <dbReference type="SMART" id="SM00839"/>
    </source>
</evidence>